<keyword evidence="6" id="KW-0325">Glycoprotein</keyword>
<dbReference type="Gene3D" id="2.60.40.10">
    <property type="entry name" value="Immunoglobulins"/>
    <property type="match status" value="1"/>
</dbReference>
<dbReference type="InterPro" id="IPR036179">
    <property type="entry name" value="Ig-like_dom_sf"/>
</dbReference>
<keyword evidence="8" id="KW-0393">Immunoglobulin domain</keyword>
<evidence type="ECO:0000313" key="12">
    <source>
        <dbReference type="RefSeq" id="XP_034261496.1"/>
    </source>
</evidence>
<evidence type="ECO:0000256" key="5">
    <source>
        <dbReference type="ARBA" id="ARBA00023157"/>
    </source>
</evidence>
<dbReference type="GO" id="GO:0045121">
    <property type="term" value="C:membrane raft"/>
    <property type="evidence" value="ECO:0007669"/>
    <property type="project" value="TreeGrafter"/>
</dbReference>
<dbReference type="GO" id="GO:0005178">
    <property type="term" value="F:integrin binding"/>
    <property type="evidence" value="ECO:0007669"/>
    <property type="project" value="InterPro"/>
</dbReference>
<dbReference type="KEGG" id="pgut:117657471"/>
<dbReference type="InterPro" id="IPR013783">
    <property type="entry name" value="Ig-like_fold"/>
</dbReference>
<evidence type="ECO:0000256" key="2">
    <source>
        <dbReference type="ARBA" id="ARBA00022475"/>
    </source>
</evidence>
<gene>
    <name evidence="11 12" type="primary">THY1</name>
</gene>
<evidence type="ECO:0000256" key="8">
    <source>
        <dbReference type="ARBA" id="ARBA00023319"/>
    </source>
</evidence>
<organism evidence="10 12">
    <name type="scientific">Pantherophis guttatus</name>
    <name type="common">Corn snake</name>
    <name type="synonym">Elaphe guttata</name>
    <dbReference type="NCBI Taxonomy" id="94885"/>
    <lineage>
        <taxon>Eukaryota</taxon>
        <taxon>Metazoa</taxon>
        <taxon>Chordata</taxon>
        <taxon>Craniata</taxon>
        <taxon>Vertebrata</taxon>
        <taxon>Euteleostomi</taxon>
        <taxon>Lepidosauria</taxon>
        <taxon>Squamata</taxon>
        <taxon>Bifurcata</taxon>
        <taxon>Unidentata</taxon>
        <taxon>Episquamata</taxon>
        <taxon>Toxicofera</taxon>
        <taxon>Serpentes</taxon>
        <taxon>Colubroidea</taxon>
        <taxon>Colubridae</taxon>
        <taxon>Colubrinae</taxon>
        <taxon>Pantherophis</taxon>
    </lineage>
</organism>
<dbReference type="GeneID" id="117657471"/>
<evidence type="ECO:0000256" key="7">
    <source>
        <dbReference type="ARBA" id="ARBA00023288"/>
    </source>
</evidence>
<dbReference type="GO" id="GO:0005096">
    <property type="term" value="F:GTPase activator activity"/>
    <property type="evidence" value="ECO:0007669"/>
    <property type="project" value="TreeGrafter"/>
</dbReference>
<dbReference type="OrthoDB" id="8396829at2759"/>
<dbReference type="OMA" id="MNPAIGI"/>
<dbReference type="RefSeq" id="XP_034261496.1">
    <property type="nucleotide sequence ID" value="XM_034405605.1"/>
</dbReference>
<name>A0A6P9ASC7_PANGU</name>
<dbReference type="GO" id="GO:0051894">
    <property type="term" value="P:positive regulation of focal adhesion assembly"/>
    <property type="evidence" value="ECO:0007669"/>
    <property type="project" value="TreeGrafter"/>
</dbReference>
<dbReference type="GO" id="GO:0030334">
    <property type="term" value="P:regulation of cell migration"/>
    <property type="evidence" value="ECO:0007669"/>
    <property type="project" value="InterPro"/>
</dbReference>
<evidence type="ECO:0000256" key="9">
    <source>
        <dbReference type="SAM" id="SignalP"/>
    </source>
</evidence>
<accession>A0A6P9ASC7</accession>
<dbReference type="SUPFAM" id="SSF48726">
    <property type="entry name" value="Immunoglobulin"/>
    <property type="match status" value="1"/>
</dbReference>
<dbReference type="GO" id="GO:0005925">
    <property type="term" value="C:focal adhesion"/>
    <property type="evidence" value="ECO:0007669"/>
    <property type="project" value="TreeGrafter"/>
</dbReference>
<dbReference type="CTD" id="7070"/>
<evidence type="ECO:0000256" key="1">
    <source>
        <dbReference type="ARBA" id="ARBA00004236"/>
    </source>
</evidence>
<dbReference type="PANTHER" id="PTHR19226:SF2">
    <property type="entry name" value="THY-1 MEMBRANE GLYCOPROTEIN"/>
    <property type="match status" value="1"/>
</dbReference>
<dbReference type="GO" id="GO:0043209">
    <property type="term" value="C:myelin sheath"/>
    <property type="evidence" value="ECO:0007669"/>
    <property type="project" value="TreeGrafter"/>
</dbReference>
<dbReference type="GO" id="GO:0030425">
    <property type="term" value="C:dendrite"/>
    <property type="evidence" value="ECO:0007669"/>
    <property type="project" value="TreeGrafter"/>
</dbReference>
<keyword evidence="3 9" id="KW-0732">Signal</keyword>
<evidence type="ECO:0000313" key="11">
    <source>
        <dbReference type="RefSeq" id="XP_034261495.1"/>
    </source>
</evidence>
<keyword evidence="7" id="KW-0449">Lipoprotein</keyword>
<evidence type="ECO:0000256" key="6">
    <source>
        <dbReference type="ARBA" id="ARBA00023180"/>
    </source>
</evidence>
<evidence type="ECO:0000256" key="3">
    <source>
        <dbReference type="ARBA" id="ARBA00022729"/>
    </source>
</evidence>
<feature type="chain" id="PRO_5044654997" evidence="9">
    <location>
        <begin position="21"/>
        <end position="163"/>
    </location>
</feature>
<keyword evidence="4" id="KW-0472">Membrane</keyword>
<keyword evidence="5" id="KW-1015">Disulfide bond</keyword>
<dbReference type="GO" id="GO:0007155">
    <property type="term" value="P:cell adhesion"/>
    <property type="evidence" value="ECO:0007669"/>
    <property type="project" value="InterPro"/>
</dbReference>
<reference evidence="11 12" key="1">
    <citation type="submission" date="2025-04" db="UniProtKB">
        <authorList>
            <consortium name="RefSeq"/>
        </authorList>
    </citation>
    <scope>IDENTIFICATION</scope>
    <source>
        <tissue evidence="11 12">Blood</tissue>
    </source>
</reference>
<dbReference type="AlphaFoldDB" id="A0A6P9ASC7"/>
<keyword evidence="2" id="KW-1003">Cell membrane</keyword>
<comment type="subcellular location">
    <subcellularLocation>
        <location evidence="1">Cell membrane</location>
    </subcellularLocation>
</comment>
<evidence type="ECO:0000313" key="10">
    <source>
        <dbReference type="Proteomes" id="UP001652622"/>
    </source>
</evidence>
<dbReference type="PANTHER" id="PTHR19226">
    <property type="entry name" value="THY-1 MEMBRANE GLYCOPROTEIN"/>
    <property type="match status" value="1"/>
</dbReference>
<dbReference type="Proteomes" id="UP001652622">
    <property type="component" value="Unplaced"/>
</dbReference>
<dbReference type="GO" id="GO:0009897">
    <property type="term" value="C:external side of plasma membrane"/>
    <property type="evidence" value="ECO:0007669"/>
    <property type="project" value="TreeGrafter"/>
</dbReference>
<dbReference type="InterPro" id="IPR033292">
    <property type="entry name" value="THY1"/>
</dbReference>
<dbReference type="RefSeq" id="XP_034261495.1">
    <property type="nucleotide sequence ID" value="XM_034405604.1"/>
</dbReference>
<proteinExistence type="predicted"/>
<keyword evidence="10" id="KW-1185">Reference proteome</keyword>
<dbReference type="GO" id="GO:0007229">
    <property type="term" value="P:integrin-mediated signaling pathway"/>
    <property type="evidence" value="ECO:0007669"/>
    <property type="project" value="TreeGrafter"/>
</dbReference>
<protein>
    <submittedName>
        <fullName evidence="11 12">Thy-1 membrane glycoprotein</fullName>
    </submittedName>
</protein>
<feature type="signal peptide" evidence="9">
    <location>
        <begin position="1"/>
        <end position="20"/>
    </location>
</feature>
<sequence length="163" mass="18105">MLRSMVSLALLLAVLQVSHGQRIKRLTACLTDQTLRIDCAYERKTTNPLSYEFRLSKDATEGTVVAGNFKVASVAYKQRTNVTTTNNLVCLYLNGFSTNDEGVYTCKLKITSDYEDMQSRNISVVKAQLAKCAGISVFIQNTSWLLLLLLSLPLLQAVDFVSL</sequence>
<evidence type="ECO:0000256" key="4">
    <source>
        <dbReference type="ARBA" id="ARBA00023136"/>
    </source>
</evidence>